<feature type="domain" description="Spondin-like TSP1" evidence="18">
    <location>
        <begin position="744"/>
        <end position="802"/>
    </location>
</feature>
<keyword evidence="6 17" id="KW-0732">Signal</keyword>
<dbReference type="InterPro" id="IPR051418">
    <property type="entry name" value="Spondin/Thrombospondin_T1"/>
</dbReference>
<dbReference type="Pfam" id="PF19028">
    <property type="entry name" value="TSP1_spondin"/>
    <property type="match status" value="7"/>
</dbReference>
<dbReference type="InterPro" id="IPR044004">
    <property type="entry name" value="TSP1_spondin_dom"/>
</dbReference>
<protein>
    <recommendedName>
        <fullName evidence="14">Thrombospondin type-1 domain-containing protein 7A</fullName>
    </recommendedName>
</protein>
<evidence type="ECO:0000256" key="17">
    <source>
        <dbReference type="SAM" id="SignalP"/>
    </source>
</evidence>
<dbReference type="FunFam" id="2.20.100.10:FF:000015">
    <property type="entry name" value="Thrombospondin, type I, domain containing 7A"/>
    <property type="match status" value="1"/>
</dbReference>
<evidence type="ECO:0000256" key="16">
    <source>
        <dbReference type="SAM" id="Phobius"/>
    </source>
</evidence>
<organism evidence="20 21">
    <name type="scientific">Hemibagrus wyckioides</name>
    <dbReference type="NCBI Taxonomy" id="337641"/>
    <lineage>
        <taxon>Eukaryota</taxon>
        <taxon>Metazoa</taxon>
        <taxon>Chordata</taxon>
        <taxon>Craniata</taxon>
        <taxon>Vertebrata</taxon>
        <taxon>Euteleostomi</taxon>
        <taxon>Actinopterygii</taxon>
        <taxon>Neopterygii</taxon>
        <taxon>Teleostei</taxon>
        <taxon>Ostariophysi</taxon>
        <taxon>Siluriformes</taxon>
        <taxon>Bagridae</taxon>
        <taxon>Hemibagrus</taxon>
    </lineage>
</organism>
<dbReference type="InterPro" id="IPR000884">
    <property type="entry name" value="TSP1_rpt"/>
</dbReference>
<dbReference type="FunFam" id="2.20.100.10:FF:000050">
    <property type="entry name" value="Thrombospondin type 1 domain containing 7B"/>
    <property type="match status" value="1"/>
</dbReference>
<comment type="subcellular location">
    <subcellularLocation>
        <location evidence="1">Cell membrane</location>
        <topology evidence="1">Single-pass type I membrane protein</topology>
    </subcellularLocation>
    <subcellularLocation>
        <location evidence="2">Cell projection</location>
    </subcellularLocation>
</comment>
<name>A0A9D3SSZ2_9TELE</name>
<dbReference type="GO" id="GO:0030036">
    <property type="term" value="P:actin cytoskeleton organization"/>
    <property type="evidence" value="ECO:0007669"/>
    <property type="project" value="TreeGrafter"/>
</dbReference>
<dbReference type="OrthoDB" id="5814848at2759"/>
<evidence type="ECO:0000256" key="11">
    <source>
        <dbReference type="ARBA" id="ARBA00023157"/>
    </source>
</evidence>
<feature type="domain" description="Spondin-like TSP1" evidence="18">
    <location>
        <begin position="479"/>
        <end position="531"/>
    </location>
</feature>
<feature type="domain" description="Spondin-like TSP1" evidence="18">
    <location>
        <begin position="1143"/>
        <end position="1192"/>
    </location>
</feature>
<feature type="domain" description="Spondin-like TSP1" evidence="18">
    <location>
        <begin position="182"/>
        <end position="231"/>
    </location>
</feature>
<feature type="compositionally biased region" description="Low complexity" evidence="15">
    <location>
        <begin position="307"/>
        <end position="338"/>
    </location>
</feature>
<dbReference type="GO" id="GO:0001525">
    <property type="term" value="P:angiogenesis"/>
    <property type="evidence" value="ECO:0007669"/>
    <property type="project" value="UniProtKB-KW"/>
</dbReference>
<dbReference type="PANTHER" id="PTHR11311">
    <property type="entry name" value="SPONDIN"/>
    <property type="match status" value="1"/>
</dbReference>
<reference evidence="20 21" key="1">
    <citation type="submission" date="2021-06" db="EMBL/GenBank/DDBJ databases">
        <title>Chromosome-level genome assembly of the red-tail catfish (Hemibagrus wyckioides).</title>
        <authorList>
            <person name="Shao F."/>
        </authorList>
    </citation>
    <scope>NUCLEOTIDE SEQUENCE [LARGE SCALE GENOMIC DNA]</scope>
    <source>
        <strain evidence="20">EC202008001</strain>
        <tissue evidence="20">Blood</tissue>
    </source>
</reference>
<evidence type="ECO:0000256" key="9">
    <source>
        <dbReference type="ARBA" id="ARBA00022989"/>
    </source>
</evidence>
<evidence type="ECO:0000256" key="8">
    <source>
        <dbReference type="ARBA" id="ARBA00022782"/>
    </source>
</evidence>
<dbReference type="GO" id="GO:0042995">
    <property type="term" value="C:cell projection"/>
    <property type="evidence" value="ECO:0007669"/>
    <property type="project" value="UniProtKB-SubCell"/>
</dbReference>
<dbReference type="FunFam" id="2.20.100.10:FF:000019">
    <property type="entry name" value="Thrombospondin type 1 domain containing 7A"/>
    <property type="match status" value="1"/>
</dbReference>
<dbReference type="InterPro" id="IPR036383">
    <property type="entry name" value="TSP1_rpt_sf"/>
</dbReference>
<keyword evidence="21" id="KW-1185">Reference proteome</keyword>
<feature type="domain" description="Spondin-like TSP1" evidence="18">
    <location>
        <begin position="1394"/>
        <end position="1447"/>
    </location>
</feature>
<keyword evidence="12" id="KW-0325">Glycoprotein</keyword>
<feature type="compositionally biased region" description="Low complexity" evidence="15">
    <location>
        <begin position="365"/>
        <end position="382"/>
    </location>
</feature>
<gene>
    <name evidence="20" type="ORF">KOW79_004723</name>
</gene>
<evidence type="ECO:0000256" key="15">
    <source>
        <dbReference type="SAM" id="MobiDB-lite"/>
    </source>
</evidence>
<dbReference type="GO" id="GO:0005886">
    <property type="term" value="C:plasma membrane"/>
    <property type="evidence" value="ECO:0007669"/>
    <property type="project" value="UniProtKB-SubCell"/>
</dbReference>
<sequence>MILKDGVCAFFWSGRRGGNLLLLFVSLLLLQADVTFSKNTHYSWKTGQWGRCKGEECGSSGVQSRSVWCVHSDGWNTHHSNCQHSVKPDTQRPCFKVCEWHQDLFEWDVSEWSSCSLTLNSNDVKTRPLASECVTAQHGIQRRSVRCVRVLNGTSVSDRICEFFSPRPPLEQACLIPCPLDCVVSDFSSWSHCSGMCGVGLRHRTRHVLAAPAYGGAGCPDLSETQLCEHQLPCPIGEDRNLYSLKVGAWSECRLPQQKDLVMNGRTTLDFGVKEKNMVKRHVRGGRYQQAHYTHQHHRYHDHQDQFQHISQDQTQQIPQQGQQQHYQTPNEQQHLQDQNHLQLQEQNYPQNQHHLLQNQNQQDQELYPDQTQQIKQKPQHQLHQDHDQVHQHQFTNNHQLHHNQTYRHHNLSQNHLPQLHHQPQQQLYEVSRWWDVEIGYQTRQVRCMASDGKNSVLSLCSGDDAPASSRPCLMLRDCHTSDWSSWSSCSKTCQSSDLSPGYRVRRRSVMQPSTGRGAECPALQEKEACNIIGDLLPKCPRYEWRSTDWSVCRITPLLSLQEKKVVNISAMCGGGVQSRETYCVQVQDETTPRHGRDVSRPVSVSLCEETHIPSSVRSCSLPCSRSCLLSSWSSWGSCLPEDCNQGRRGYRERRRHMLGEGSGSSNDCGHLVEFIPCEDPVCFQWRVEDEGVCAPNEGTCGSGSRSQTVACVNSEGEAVEAGLCEEIPPPVEVTCEVACPGDCVVSSWSDWSQCSHSCVKKNTEGKQSRSRSVLALPGEGGKSCPPAPALEEWRSCNNNPCVVFYWEASRWGPCVPDMFFSQNRTDGGNETSSCSAGLQTRKVTCMKINGGAVTAKRCPESARPSSVQSCVLPCKRDCVVTLFSEWTACPNTCLPANSTTPTQSRYRMVVQRAAGGGQECPDTMFEERECEPLPVCPTYRWRTHKWQACTLVPESVLQGTLGVREECGRGLEKRALTCVDENDEPVGVSECVQWAGPAPPRVRSCWISCKDDCTFSPWSKFTECSGCEGTRTRKRSVTGRSRKRERCLKEDVYPLVESGPCVCDELISELWGNWSVCILPSVPPPLSTHGWRWEKDVRECGDGKRYHAIACLDQKGRLLNPSQCADTELQEEACSIPCPLDCRLSSWSPWSPCSVSCGSGLRVRSRWLREKPFNGGRPCPKLDLKNQVSEVVPCRGVCAVYQWVTESWSFCSINTVDEGSACGEGVQSRKIRCVLRGDGVNESHSVNDSLCDQDDIPAQARTCTLPCPDGCVMSPWSHWSSCPMSCDMNSVRTRTRTRQMLRPPAAHTTCPERNETEPCVVNANCFTYQYNVSGWSSCMLSEHAVCGEGSRTRLLDCIRSDGKLEDLSVCEELAVPQPWTLSETCRVDCPISCMLSEWTQWTKCSHSCGNQGVMSRSRRVLQNAHEEGRPCPSQLSQTKPCPIRPCYSWLLGGWSSCHVEGADCGDGVRSRNLSCVVHWGHWPESAGPRPDVHAPAIVVEDEKCSEHFRTENEQELQQPCFVPCPGDCHLTDWSPWSSCQLTCIEGRSFEVEGHQARSRAVIIQTLENQESCPDQEIETRTCKGGKCHSYEWRTSGWSDNVREVWCQRSDGVNVTGGCFVVNKPTTERHCHPPCTKPFSHCKQSGVCGCEKGYTEVMNTHGFLDYCTRTPGGAGDTRKADVKSSSGRVKPGPSQIHDFFGEWSLQAISPDGRIKMWVYGATAGGFILILFIITVSFLFCSRPVKQSNSPPLQKALSLAYDGDVDM</sequence>
<dbReference type="Gene3D" id="2.20.100.10">
    <property type="entry name" value="Thrombospondin type-1 (TSP1) repeat"/>
    <property type="match status" value="10"/>
</dbReference>
<keyword evidence="3" id="KW-1003">Cell membrane</keyword>
<keyword evidence="13" id="KW-0966">Cell projection</keyword>
<keyword evidence="9 16" id="KW-1133">Transmembrane helix</keyword>
<dbReference type="Proteomes" id="UP000824219">
    <property type="component" value="Linkage Group LG06"/>
</dbReference>
<evidence type="ECO:0000256" key="5">
    <source>
        <dbReference type="ARBA" id="ARBA00022692"/>
    </source>
</evidence>
<evidence type="ECO:0000256" key="14">
    <source>
        <dbReference type="ARBA" id="ARBA00069078"/>
    </source>
</evidence>
<dbReference type="EMBL" id="JAHKSW010000006">
    <property type="protein sequence ID" value="KAG7330754.1"/>
    <property type="molecule type" value="Genomic_DNA"/>
</dbReference>
<keyword evidence="11" id="KW-1015">Disulfide bond</keyword>
<dbReference type="GO" id="GO:0030154">
    <property type="term" value="P:cell differentiation"/>
    <property type="evidence" value="ECO:0007669"/>
    <property type="project" value="UniProtKB-KW"/>
</dbReference>
<feature type="region of interest" description="Disordered" evidence="15">
    <location>
        <begin position="292"/>
        <end position="338"/>
    </location>
</feature>
<dbReference type="Pfam" id="PF00090">
    <property type="entry name" value="TSP_1"/>
    <property type="match status" value="2"/>
</dbReference>
<feature type="domain" description="Spondin-like TSP1" evidence="18">
    <location>
        <begin position="879"/>
        <end position="935"/>
    </location>
</feature>
<evidence type="ECO:0000256" key="2">
    <source>
        <dbReference type="ARBA" id="ARBA00004316"/>
    </source>
</evidence>
<keyword evidence="5 16" id="KW-0812">Transmembrane</keyword>
<proteinExistence type="predicted"/>
<dbReference type="Pfam" id="PF19030">
    <property type="entry name" value="TSP1_ADAMTS"/>
    <property type="match status" value="3"/>
</dbReference>
<evidence type="ECO:0000256" key="7">
    <source>
        <dbReference type="ARBA" id="ARBA00022737"/>
    </source>
</evidence>
<dbReference type="SUPFAM" id="SSF82895">
    <property type="entry name" value="TSP-1 type 1 repeat"/>
    <property type="match status" value="9"/>
</dbReference>
<dbReference type="FunFam" id="2.20.100.10:FF:000014">
    <property type="entry name" value="Thrombospondin type 1 domain containing 7A"/>
    <property type="match status" value="1"/>
</dbReference>
<dbReference type="PANTHER" id="PTHR11311:SF7">
    <property type="entry name" value="THROMBOSPONDIN TYPE-1 DOMAIN-CONTAINING PROTEIN 7B"/>
    <property type="match status" value="1"/>
</dbReference>
<evidence type="ECO:0000256" key="10">
    <source>
        <dbReference type="ARBA" id="ARBA00023136"/>
    </source>
</evidence>
<dbReference type="PROSITE" id="PS50092">
    <property type="entry name" value="TSP1"/>
    <property type="match status" value="10"/>
</dbReference>
<evidence type="ECO:0000256" key="4">
    <source>
        <dbReference type="ARBA" id="ARBA00022657"/>
    </source>
</evidence>
<keyword evidence="10 16" id="KW-0472">Membrane</keyword>
<evidence type="ECO:0000313" key="20">
    <source>
        <dbReference type="EMBL" id="KAG7330754.1"/>
    </source>
</evidence>
<feature type="domain" description="Spondin-like TSP1" evidence="18">
    <location>
        <begin position="1529"/>
        <end position="1588"/>
    </location>
</feature>
<dbReference type="InterPro" id="IPR056991">
    <property type="entry name" value="TSP1_TSH7A-B_C"/>
</dbReference>
<evidence type="ECO:0000313" key="21">
    <source>
        <dbReference type="Proteomes" id="UP000824219"/>
    </source>
</evidence>
<dbReference type="FunFam" id="2.20.100.10:FF:000018">
    <property type="entry name" value="Thrombospondin type 1 domain containing 7A"/>
    <property type="match status" value="1"/>
</dbReference>
<dbReference type="Pfam" id="PF23308">
    <property type="entry name" value="TSP1_TSH7A-B_C"/>
    <property type="match status" value="1"/>
</dbReference>
<evidence type="ECO:0000256" key="1">
    <source>
        <dbReference type="ARBA" id="ARBA00004251"/>
    </source>
</evidence>
<dbReference type="FunFam" id="2.20.100.10:FF:000031">
    <property type="entry name" value="Thrombospondin type 1 domain containing 7A"/>
    <property type="match status" value="1"/>
</dbReference>
<evidence type="ECO:0000256" key="3">
    <source>
        <dbReference type="ARBA" id="ARBA00022475"/>
    </source>
</evidence>
<feature type="signal peptide" evidence="17">
    <location>
        <begin position="1"/>
        <end position="37"/>
    </location>
</feature>
<evidence type="ECO:0000259" key="19">
    <source>
        <dbReference type="Pfam" id="PF23308"/>
    </source>
</evidence>
<evidence type="ECO:0000256" key="6">
    <source>
        <dbReference type="ARBA" id="ARBA00022729"/>
    </source>
</evidence>
<comment type="caution">
    <text evidence="20">The sequence shown here is derived from an EMBL/GenBank/DDBJ whole genome shotgun (WGS) entry which is preliminary data.</text>
</comment>
<keyword evidence="8" id="KW-0221">Differentiation</keyword>
<evidence type="ECO:0000259" key="18">
    <source>
        <dbReference type="Pfam" id="PF19028"/>
    </source>
</evidence>
<evidence type="ECO:0000256" key="13">
    <source>
        <dbReference type="ARBA" id="ARBA00023273"/>
    </source>
</evidence>
<dbReference type="SMART" id="SM00209">
    <property type="entry name" value="TSP1"/>
    <property type="match status" value="15"/>
</dbReference>
<feature type="region of interest" description="Disordered" evidence="15">
    <location>
        <begin position="365"/>
        <end position="385"/>
    </location>
</feature>
<feature type="transmembrane region" description="Helical" evidence="16">
    <location>
        <begin position="1716"/>
        <end position="1740"/>
    </location>
</feature>
<dbReference type="FunFam" id="2.20.100.10:FF:000017">
    <property type="entry name" value="Thrombospondin type 1 domain containing 7A"/>
    <property type="match status" value="1"/>
</dbReference>
<keyword evidence="4" id="KW-0037">Angiogenesis</keyword>
<feature type="domain" description="Thrombospondin type-1" evidence="19">
    <location>
        <begin position="1633"/>
        <end position="1672"/>
    </location>
</feature>
<evidence type="ECO:0000256" key="12">
    <source>
        <dbReference type="ARBA" id="ARBA00023180"/>
    </source>
</evidence>
<feature type="chain" id="PRO_5039314204" description="Thrombospondin type-1 domain-containing protein 7A" evidence="17">
    <location>
        <begin position="38"/>
        <end position="1766"/>
    </location>
</feature>
<accession>A0A9D3SSZ2</accession>
<keyword evidence="7" id="KW-0677">Repeat</keyword>